<protein>
    <submittedName>
        <fullName evidence="9">Dipeptide transport system permease protein DppB</fullName>
    </submittedName>
</protein>
<keyword evidence="5 7" id="KW-1133">Transmembrane helix</keyword>
<comment type="similarity">
    <text evidence="7">Belongs to the binding-protein-dependent transport system permease family.</text>
</comment>
<keyword evidence="6 7" id="KW-0472">Membrane</keyword>
<evidence type="ECO:0000256" key="3">
    <source>
        <dbReference type="ARBA" id="ARBA00022475"/>
    </source>
</evidence>
<name>A0A446CIE6_9BURK</name>
<gene>
    <name evidence="9" type="primary">dppB_6</name>
    <name evidence="9" type="ORF">AVE30378_02618</name>
</gene>
<dbReference type="InterPro" id="IPR045621">
    <property type="entry name" value="BPD_transp_1_N"/>
</dbReference>
<evidence type="ECO:0000256" key="7">
    <source>
        <dbReference type="RuleBase" id="RU363032"/>
    </source>
</evidence>
<reference evidence="9 10" key="1">
    <citation type="submission" date="2018-07" db="EMBL/GenBank/DDBJ databases">
        <authorList>
            <person name="Peeters C."/>
        </authorList>
    </citation>
    <scope>NUCLEOTIDE SEQUENCE [LARGE SCALE GENOMIC DNA]</scope>
    <source>
        <strain evidence="9 10">LMG 30378</strain>
    </source>
</reference>
<evidence type="ECO:0000256" key="2">
    <source>
        <dbReference type="ARBA" id="ARBA00022448"/>
    </source>
</evidence>
<feature type="transmembrane region" description="Helical" evidence="7">
    <location>
        <begin position="234"/>
        <end position="256"/>
    </location>
</feature>
<organism evidence="9 10">
    <name type="scientific">Achromobacter veterisilvae</name>
    <dbReference type="NCBI Taxonomy" id="2069367"/>
    <lineage>
        <taxon>Bacteria</taxon>
        <taxon>Pseudomonadati</taxon>
        <taxon>Pseudomonadota</taxon>
        <taxon>Betaproteobacteria</taxon>
        <taxon>Burkholderiales</taxon>
        <taxon>Alcaligenaceae</taxon>
        <taxon>Achromobacter</taxon>
    </lineage>
</organism>
<dbReference type="SUPFAM" id="SSF161098">
    <property type="entry name" value="MetI-like"/>
    <property type="match status" value="1"/>
</dbReference>
<dbReference type="InterPro" id="IPR035906">
    <property type="entry name" value="MetI-like_sf"/>
</dbReference>
<dbReference type="AlphaFoldDB" id="A0A446CIE6"/>
<feature type="domain" description="ABC transmembrane type-1" evidence="8">
    <location>
        <begin position="98"/>
        <end position="295"/>
    </location>
</feature>
<dbReference type="EMBL" id="UFQC01000012">
    <property type="protein sequence ID" value="SSW67581.1"/>
    <property type="molecule type" value="Genomic_DNA"/>
</dbReference>
<dbReference type="OrthoDB" id="9805855at2"/>
<feature type="transmembrane region" description="Helical" evidence="7">
    <location>
        <begin position="137"/>
        <end position="160"/>
    </location>
</feature>
<evidence type="ECO:0000256" key="1">
    <source>
        <dbReference type="ARBA" id="ARBA00004651"/>
    </source>
</evidence>
<proteinExistence type="inferred from homology"/>
<dbReference type="PROSITE" id="PS50928">
    <property type="entry name" value="ABC_TM1"/>
    <property type="match status" value="1"/>
</dbReference>
<dbReference type="Pfam" id="PF19300">
    <property type="entry name" value="BPD_transp_1_N"/>
    <property type="match status" value="1"/>
</dbReference>
<evidence type="ECO:0000256" key="5">
    <source>
        <dbReference type="ARBA" id="ARBA00022989"/>
    </source>
</evidence>
<dbReference type="RefSeq" id="WP_129241327.1">
    <property type="nucleotide sequence ID" value="NZ_UFQC01000012.1"/>
</dbReference>
<dbReference type="Pfam" id="PF00528">
    <property type="entry name" value="BPD_transp_1"/>
    <property type="match status" value="1"/>
</dbReference>
<dbReference type="InterPro" id="IPR000515">
    <property type="entry name" value="MetI-like"/>
</dbReference>
<keyword evidence="4 7" id="KW-0812">Transmembrane</keyword>
<evidence type="ECO:0000313" key="10">
    <source>
        <dbReference type="Proteomes" id="UP000289465"/>
    </source>
</evidence>
<dbReference type="Proteomes" id="UP000289465">
    <property type="component" value="Unassembled WGS sequence"/>
</dbReference>
<dbReference type="PANTHER" id="PTHR43163:SF6">
    <property type="entry name" value="DIPEPTIDE TRANSPORT SYSTEM PERMEASE PROTEIN DPPB-RELATED"/>
    <property type="match status" value="1"/>
</dbReference>
<accession>A0A446CIE6</accession>
<feature type="transmembrane region" description="Helical" evidence="7">
    <location>
        <begin position="12"/>
        <end position="30"/>
    </location>
</feature>
<evidence type="ECO:0000259" key="8">
    <source>
        <dbReference type="PROSITE" id="PS50928"/>
    </source>
</evidence>
<feature type="transmembrane region" description="Helical" evidence="7">
    <location>
        <begin position="104"/>
        <end position="125"/>
    </location>
</feature>
<sequence length="324" mass="35002">MLRYFLRRTGQALTVLWLAYTASYALLYLIPLDPISVRLADPDNPVSPEDSAKILAYYGLDRSAWEQYADALNRLLHGDLGYSLVSGETVTHLLASAFPSTLKLTGLGVVFALLLALAIVSTVALTRWKALRHFLELLPSLFVSVPMFWLGLIVIQVFSFRLGLFVAVDDQAASSLVFAALAMALPVSAPLAAVLMASVQAVYKEPFVAVLKTKGVGAFGIYARHVLRNCLMPVLTVLGLTIGELVAGAVVTETIFSRPGLGFLTERSVANQDLPVIQAVVLIAAFVFVTFNWLVDVLHPIVDPRERAARSATRPAAAPKVIAS</sequence>
<evidence type="ECO:0000256" key="6">
    <source>
        <dbReference type="ARBA" id="ARBA00023136"/>
    </source>
</evidence>
<dbReference type="GO" id="GO:0005886">
    <property type="term" value="C:plasma membrane"/>
    <property type="evidence" value="ECO:0007669"/>
    <property type="project" value="UniProtKB-SubCell"/>
</dbReference>
<keyword evidence="3" id="KW-1003">Cell membrane</keyword>
<dbReference type="PANTHER" id="PTHR43163">
    <property type="entry name" value="DIPEPTIDE TRANSPORT SYSTEM PERMEASE PROTEIN DPPB-RELATED"/>
    <property type="match status" value="1"/>
</dbReference>
<feature type="transmembrane region" description="Helical" evidence="7">
    <location>
        <begin position="276"/>
        <end position="295"/>
    </location>
</feature>
<dbReference type="GO" id="GO:0055085">
    <property type="term" value="P:transmembrane transport"/>
    <property type="evidence" value="ECO:0007669"/>
    <property type="project" value="InterPro"/>
</dbReference>
<dbReference type="CDD" id="cd06261">
    <property type="entry name" value="TM_PBP2"/>
    <property type="match status" value="1"/>
</dbReference>
<evidence type="ECO:0000313" key="9">
    <source>
        <dbReference type="EMBL" id="SSW67581.1"/>
    </source>
</evidence>
<keyword evidence="2 7" id="KW-0813">Transport</keyword>
<dbReference type="Gene3D" id="1.10.3720.10">
    <property type="entry name" value="MetI-like"/>
    <property type="match status" value="1"/>
</dbReference>
<comment type="subcellular location">
    <subcellularLocation>
        <location evidence="1 7">Cell membrane</location>
        <topology evidence="1 7">Multi-pass membrane protein</topology>
    </subcellularLocation>
</comment>
<evidence type="ECO:0000256" key="4">
    <source>
        <dbReference type="ARBA" id="ARBA00022692"/>
    </source>
</evidence>
<feature type="transmembrane region" description="Helical" evidence="7">
    <location>
        <begin position="172"/>
        <end position="197"/>
    </location>
</feature>